<dbReference type="PANTHER" id="PTHR10026">
    <property type="entry name" value="CYCLIN"/>
    <property type="match status" value="1"/>
</dbReference>
<name>A0A9P7AUG3_9HELO</name>
<dbReference type="CDD" id="cd20524">
    <property type="entry name" value="CYCLIN_CCNH_rpt1"/>
    <property type="match status" value="1"/>
</dbReference>
<dbReference type="InterPro" id="IPR036915">
    <property type="entry name" value="Cyclin-like_sf"/>
</dbReference>
<proteinExistence type="predicted"/>
<dbReference type="Pfam" id="PF16899">
    <property type="entry name" value="Cyclin_C_2"/>
    <property type="match status" value="1"/>
</dbReference>
<dbReference type="AlphaFoldDB" id="A0A9P7AUG3"/>
<evidence type="ECO:0000313" key="5">
    <source>
        <dbReference type="Proteomes" id="UP000785200"/>
    </source>
</evidence>
<evidence type="ECO:0000256" key="2">
    <source>
        <dbReference type="SAM" id="MobiDB-lite"/>
    </source>
</evidence>
<dbReference type="GO" id="GO:0016538">
    <property type="term" value="F:cyclin-dependent protein serine/threonine kinase regulator activity"/>
    <property type="evidence" value="ECO:0007669"/>
    <property type="project" value="InterPro"/>
</dbReference>
<dbReference type="InterPro" id="IPR043198">
    <property type="entry name" value="Cyclin/Ssn8"/>
</dbReference>
<keyword evidence="5" id="KW-1185">Reference proteome</keyword>
<evidence type="ECO:0000256" key="1">
    <source>
        <dbReference type="ARBA" id="ARBA00023127"/>
    </source>
</evidence>
<dbReference type="InterPro" id="IPR031658">
    <property type="entry name" value="Cyclin_C_2"/>
</dbReference>
<feature type="region of interest" description="Disordered" evidence="2">
    <location>
        <begin position="46"/>
        <end position="67"/>
    </location>
</feature>
<comment type="caution">
    <text evidence="4">The sequence shown here is derived from an EMBL/GenBank/DDBJ whole genome shotgun (WGS) entry which is preliminary data.</text>
</comment>
<dbReference type="Gene3D" id="1.10.472.10">
    <property type="entry name" value="Cyclin-like"/>
    <property type="match status" value="2"/>
</dbReference>
<reference evidence="4" key="1">
    <citation type="submission" date="2019-07" db="EMBL/GenBank/DDBJ databases">
        <title>Hyphodiscus hymeniophilus genome sequencing and assembly.</title>
        <authorList>
            <person name="Kramer G."/>
            <person name="Nodwell J."/>
        </authorList>
    </citation>
    <scope>NUCLEOTIDE SEQUENCE</scope>
    <source>
        <strain evidence="4">ATCC 34498</strain>
    </source>
</reference>
<dbReference type="OrthoDB" id="340962at2759"/>
<dbReference type="Proteomes" id="UP000785200">
    <property type="component" value="Unassembled WGS sequence"/>
</dbReference>
<keyword evidence="1" id="KW-0195">Cyclin</keyword>
<dbReference type="EMBL" id="VNKQ01000014">
    <property type="protein sequence ID" value="KAG0646767.1"/>
    <property type="molecule type" value="Genomic_DNA"/>
</dbReference>
<feature type="region of interest" description="Disordered" evidence="2">
    <location>
        <begin position="347"/>
        <end position="394"/>
    </location>
</feature>
<dbReference type="GO" id="GO:0006357">
    <property type="term" value="P:regulation of transcription by RNA polymerase II"/>
    <property type="evidence" value="ECO:0007669"/>
    <property type="project" value="InterPro"/>
</dbReference>
<feature type="domain" description="Cyclin C-terminal" evidence="3">
    <location>
        <begin position="201"/>
        <end position="316"/>
    </location>
</feature>
<gene>
    <name evidence="4" type="ORF">D0Z07_6298</name>
</gene>
<protein>
    <submittedName>
        <fullName evidence="4">Cyclin CCL1</fullName>
    </submittedName>
</protein>
<organism evidence="4 5">
    <name type="scientific">Hyphodiscus hymeniophilus</name>
    <dbReference type="NCBI Taxonomy" id="353542"/>
    <lineage>
        <taxon>Eukaryota</taxon>
        <taxon>Fungi</taxon>
        <taxon>Dikarya</taxon>
        <taxon>Ascomycota</taxon>
        <taxon>Pezizomycotina</taxon>
        <taxon>Leotiomycetes</taxon>
        <taxon>Helotiales</taxon>
        <taxon>Hyphodiscaceae</taxon>
        <taxon>Hyphodiscus</taxon>
    </lineage>
</organism>
<dbReference type="FunFam" id="1.10.472.10:FF:000095">
    <property type="entry name" value="Cyclin Ccl1, putative (AFU_orthologue AFUA_5G07030)"/>
    <property type="match status" value="1"/>
</dbReference>
<sequence>MTTEDERYRTSTQYRLWSYTPSSLLALRTSTNSLAADRVREAVRRSREARAVSSTETSDAERGRSVSAAPEGEVDCLTVEEELKLVRFYCRQTSQLGDHLKFPSDVKVYNAPLINMKSVLILFWQATAIQYIKRFYLTNSPMTYHPADILKTALYFSTKTENHYKSIVEFANVIGKTKAEDVLASEFLLTQALRFTFDVRHPFRALDGAVMELRALASGNVPAIPGGEEPVDLPQRLDNRAQHSYSKANDYLKTSAQLTDVYFHFTPSQIMMASLLLADKDLAEWYIRSKFPASVDPSGLMANKVMGVVEKCAEMMATVAPNSDASDVERKEVSALMKKLKRCRNPEKKDLTALQRAKRAGAGEDEKIVKKRKLEREQSAKEGENLFGPALKRS</sequence>
<feature type="compositionally biased region" description="Basic and acidic residues" evidence="2">
    <location>
        <begin position="361"/>
        <end position="384"/>
    </location>
</feature>
<evidence type="ECO:0000259" key="3">
    <source>
        <dbReference type="Pfam" id="PF16899"/>
    </source>
</evidence>
<dbReference type="SUPFAM" id="SSF47954">
    <property type="entry name" value="Cyclin-like"/>
    <property type="match status" value="2"/>
</dbReference>
<evidence type="ECO:0000313" key="4">
    <source>
        <dbReference type="EMBL" id="KAG0646767.1"/>
    </source>
</evidence>
<accession>A0A9P7AUG3</accession>
<dbReference type="CDD" id="cd20525">
    <property type="entry name" value="CYCLIN_CCNH_rpt2"/>
    <property type="match status" value="1"/>
</dbReference>